<dbReference type="STRING" id="357750.A0A2S6CE40"/>
<feature type="region of interest" description="Disordered" evidence="1">
    <location>
        <begin position="187"/>
        <end position="207"/>
    </location>
</feature>
<feature type="region of interest" description="Disordered" evidence="1">
    <location>
        <begin position="104"/>
        <end position="166"/>
    </location>
</feature>
<evidence type="ECO:0000313" key="3">
    <source>
        <dbReference type="EMBL" id="PPJ57995.1"/>
    </source>
</evidence>
<evidence type="ECO:0000313" key="4">
    <source>
        <dbReference type="Proteomes" id="UP000237631"/>
    </source>
</evidence>
<gene>
    <name evidence="3" type="ORF">CBER1_10438</name>
</gene>
<proteinExistence type="predicted"/>
<feature type="compositionally biased region" description="Basic and acidic residues" evidence="1">
    <location>
        <begin position="196"/>
        <end position="207"/>
    </location>
</feature>
<sequence>MWILELLVFLFLSTLDHFLFHTHSIHLAFTNFFISLLKLQDTNMPMTWDNEAQAKLYAIILQVCDVKPTEAQRVEIASRMGPDCTAKAITHKIAAIRKAATGATNVAPGSRPTGITKKSTPRKKGRAVAVKKELSPFLKSEDEDDGETAAGLTTPPPSGTKNLKRKLQGVDVDEAFYKDGIDVEVGEDIGQGFRKRRDEESDCDDRL</sequence>
<accession>A0A2S6CE40</accession>
<comment type="caution">
    <text evidence="3">The sequence shown here is derived from an EMBL/GenBank/DDBJ whole genome shotgun (WGS) entry which is preliminary data.</text>
</comment>
<dbReference type="Proteomes" id="UP000237631">
    <property type="component" value="Unassembled WGS sequence"/>
</dbReference>
<reference evidence="4" key="1">
    <citation type="journal article" date="2017" name="bioRxiv">
        <title>Conservation of a gene cluster reveals novel cercosporin biosynthetic mechanisms and extends production to the genus Colletotrichum.</title>
        <authorList>
            <person name="de Jonge R."/>
            <person name="Ebert M.K."/>
            <person name="Huitt-Roehl C.R."/>
            <person name="Pal P."/>
            <person name="Suttle J.C."/>
            <person name="Spanner R.E."/>
            <person name="Neubauer J.D."/>
            <person name="Jurick W.M.II."/>
            <person name="Stott K.A."/>
            <person name="Secor G.A."/>
            <person name="Thomma B.P.H.J."/>
            <person name="Van de Peer Y."/>
            <person name="Townsend C.A."/>
            <person name="Bolton M.D."/>
        </authorList>
    </citation>
    <scope>NUCLEOTIDE SEQUENCE [LARGE SCALE GENOMIC DNA]</scope>
    <source>
        <strain evidence="4">CBS538.71</strain>
    </source>
</reference>
<dbReference type="OrthoDB" id="5418867at2759"/>
<dbReference type="EMBL" id="PNEN01000477">
    <property type="protein sequence ID" value="PPJ57995.1"/>
    <property type="molecule type" value="Genomic_DNA"/>
</dbReference>
<evidence type="ECO:0000256" key="1">
    <source>
        <dbReference type="SAM" id="MobiDB-lite"/>
    </source>
</evidence>
<feature type="chain" id="PRO_5015534309" evidence="2">
    <location>
        <begin position="19"/>
        <end position="207"/>
    </location>
</feature>
<evidence type="ECO:0000256" key="2">
    <source>
        <dbReference type="SAM" id="SignalP"/>
    </source>
</evidence>
<name>A0A2S6CE40_9PEZI</name>
<dbReference type="AlphaFoldDB" id="A0A2S6CE40"/>
<organism evidence="3 4">
    <name type="scientific">Cercospora berteroae</name>
    <dbReference type="NCBI Taxonomy" id="357750"/>
    <lineage>
        <taxon>Eukaryota</taxon>
        <taxon>Fungi</taxon>
        <taxon>Dikarya</taxon>
        <taxon>Ascomycota</taxon>
        <taxon>Pezizomycotina</taxon>
        <taxon>Dothideomycetes</taxon>
        <taxon>Dothideomycetidae</taxon>
        <taxon>Mycosphaerellales</taxon>
        <taxon>Mycosphaerellaceae</taxon>
        <taxon>Cercospora</taxon>
    </lineage>
</organism>
<keyword evidence="4" id="KW-1185">Reference proteome</keyword>
<keyword evidence="2" id="KW-0732">Signal</keyword>
<feature type="signal peptide" evidence="2">
    <location>
        <begin position="1"/>
        <end position="18"/>
    </location>
</feature>
<protein>
    <submittedName>
        <fullName evidence="3">Uncharacterized protein</fullName>
    </submittedName>
</protein>